<dbReference type="Gene3D" id="3.40.30.10">
    <property type="entry name" value="Glutaredoxin"/>
    <property type="match status" value="1"/>
</dbReference>
<dbReference type="PROSITE" id="PS51353">
    <property type="entry name" value="ARSC"/>
    <property type="match status" value="1"/>
</dbReference>
<evidence type="ECO:0000313" key="4">
    <source>
        <dbReference type="Proteomes" id="UP000274515"/>
    </source>
</evidence>
<evidence type="ECO:0000256" key="1">
    <source>
        <dbReference type="PROSITE-ProRule" id="PRU01282"/>
    </source>
</evidence>
<proteinExistence type="inferred from homology"/>
<dbReference type="Proteomes" id="UP000274515">
    <property type="component" value="Unassembled WGS sequence"/>
</dbReference>
<dbReference type="InterPro" id="IPR006660">
    <property type="entry name" value="Arsenate_reductase-like"/>
</dbReference>
<dbReference type="EMBL" id="RSAA01000035">
    <property type="protein sequence ID" value="RRO13289.1"/>
    <property type="molecule type" value="Genomic_DNA"/>
</dbReference>
<comment type="similarity">
    <text evidence="1">Belongs to the ArsC family.</text>
</comment>
<evidence type="ECO:0000313" key="3">
    <source>
        <dbReference type="EMBL" id="RRO13289.1"/>
    </source>
</evidence>
<evidence type="ECO:0000256" key="2">
    <source>
        <dbReference type="SAM" id="MobiDB-lite"/>
    </source>
</evidence>
<comment type="caution">
    <text evidence="3">The sequence shown here is derived from an EMBL/GenBank/DDBJ whole genome shotgun (WGS) entry which is preliminary data.</text>
</comment>
<feature type="compositionally biased region" description="Basic and acidic residues" evidence="2">
    <location>
        <begin position="108"/>
        <end position="123"/>
    </location>
</feature>
<name>A0A426JJF0_9PSEU</name>
<dbReference type="PANTHER" id="PTHR30041">
    <property type="entry name" value="ARSENATE REDUCTASE"/>
    <property type="match status" value="1"/>
</dbReference>
<reference evidence="3 4" key="1">
    <citation type="submission" date="2018-11" db="EMBL/GenBank/DDBJ databases">
        <title>Saccharopolyspora rhizosphaerae sp. nov., an actinomycete isolated from rhizosphere soil in Thailand.</title>
        <authorList>
            <person name="Intra B."/>
            <person name="Euanorasetr J."/>
            <person name="Take A."/>
            <person name="Inahashi Y."/>
            <person name="Mori M."/>
            <person name="Panbangred W."/>
            <person name="Matsumoto A."/>
        </authorList>
    </citation>
    <scope>NUCLEOTIDE SEQUENCE [LARGE SCALE GENOMIC DNA]</scope>
    <source>
        <strain evidence="3 4">H219</strain>
    </source>
</reference>
<dbReference type="Pfam" id="PF03960">
    <property type="entry name" value="ArsC"/>
    <property type="match status" value="1"/>
</dbReference>
<accession>A0A426JJF0</accession>
<sequence length="123" mass="13746">MEIWVNPACSKCRSAVSELDAAGAQYTVRRYLEEPPSVAELESVLERLGLEPWDVARTGEAMAKEVGLRELPRDAEHRQDWLRLMSENPKLVQRPIITASDSTTVVGRDPESVSRVLDAEKNA</sequence>
<keyword evidence="4" id="KW-1185">Reference proteome</keyword>
<dbReference type="InterPro" id="IPR036249">
    <property type="entry name" value="Thioredoxin-like_sf"/>
</dbReference>
<gene>
    <name evidence="3" type="ORF">EIL87_26305</name>
</gene>
<dbReference type="RefSeq" id="WP_125093369.1">
    <property type="nucleotide sequence ID" value="NZ_RSAA01000035.1"/>
</dbReference>
<dbReference type="AlphaFoldDB" id="A0A426JJF0"/>
<dbReference type="SUPFAM" id="SSF52833">
    <property type="entry name" value="Thioredoxin-like"/>
    <property type="match status" value="1"/>
</dbReference>
<dbReference type="PANTHER" id="PTHR30041:SF4">
    <property type="entry name" value="ARSENATE REDUCTASE"/>
    <property type="match status" value="1"/>
</dbReference>
<dbReference type="OrthoDB" id="9790554at2"/>
<feature type="region of interest" description="Disordered" evidence="2">
    <location>
        <begin position="102"/>
        <end position="123"/>
    </location>
</feature>
<organism evidence="3 4">
    <name type="scientific">Saccharopolyspora rhizosphaerae</name>
    <dbReference type="NCBI Taxonomy" id="2492662"/>
    <lineage>
        <taxon>Bacteria</taxon>
        <taxon>Bacillati</taxon>
        <taxon>Actinomycetota</taxon>
        <taxon>Actinomycetes</taxon>
        <taxon>Pseudonocardiales</taxon>
        <taxon>Pseudonocardiaceae</taxon>
        <taxon>Saccharopolyspora</taxon>
    </lineage>
</organism>
<protein>
    <submittedName>
        <fullName evidence="3">Arsenate reductase family protein</fullName>
    </submittedName>
</protein>